<dbReference type="InterPro" id="IPR000060">
    <property type="entry name" value="BCCT_transptr"/>
</dbReference>
<feature type="transmembrane region" description="Helical" evidence="8">
    <location>
        <begin position="86"/>
        <end position="107"/>
    </location>
</feature>
<comment type="subcellular location">
    <subcellularLocation>
        <location evidence="1">Cell membrane</location>
        <topology evidence="1">Multi-pass membrane protein</topology>
    </subcellularLocation>
</comment>
<dbReference type="AlphaFoldDB" id="A0A3M8PBZ6"/>
<evidence type="ECO:0000256" key="3">
    <source>
        <dbReference type="ARBA" id="ARBA00022448"/>
    </source>
</evidence>
<keyword evidence="10" id="KW-1185">Reference proteome</keyword>
<evidence type="ECO:0000313" key="10">
    <source>
        <dbReference type="Proteomes" id="UP000275473"/>
    </source>
</evidence>
<dbReference type="EMBL" id="RIAX01000001">
    <property type="protein sequence ID" value="RNF41229.1"/>
    <property type="molecule type" value="Genomic_DNA"/>
</dbReference>
<dbReference type="Pfam" id="PF02028">
    <property type="entry name" value="BCCT"/>
    <property type="match status" value="1"/>
</dbReference>
<feature type="transmembrane region" description="Helical" evidence="8">
    <location>
        <begin position="7"/>
        <end position="27"/>
    </location>
</feature>
<evidence type="ECO:0000256" key="1">
    <source>
        <dbReference type="ARBA" id="ARBA00004651"/>
    </source>
</evidence>
<gene>
    <name evidence="9" type="ORF">EEX84_02465</name>
</gene>
<feature type="transmembrane region" description="Helical" evidence="8">
    <location>
        <begin position="466"/>
        <end position="486"/>
    </location>
</feature>
<keyword evidence="3" id="KW-0813">Transport</keyword>
<feature type="transmembrane region" description="Helical" evidence="8">
    <location>
        <begin position="342"/>
        <end position="361"/>
    </location>
</feature>
<feature type="transmembrane region" description="Helical" evidence="8">
    <location>
        <begin position="395"/>
        <end position="417"/>
    </location>
</feature>
<feature type="transmembrane region" description="Helical" evidence="8">
    <location>
        <begin position="47"/>
        <end position="66"/>
    </location>
</feature>
<evidence type="ECO:0000256" key="6">
    <source>
        <dbReference type="ARBA" id="ARBA00022989"/>
    </source>
</evidence>
<feature type="transmembrane region" description="Helical" evidence="8">
    <location>
        <begin position="311"/>
        <end position="330"/>
    </location>
</feature>
<evidence type="ECO:0000256" key="5">
    <source>
        <dbReference type="ARBA" id="ARBA00022692"/>
    </source>
</evidence>
<reference evidence="9 10" key="1">
    <citation type="journal article" date="2018" name="Int. J. Syst. Evol. Microbiol.">
        <title>Planococcus salinus sp. nov., a moderately halophilic bacterium isolated from a saline-alkali soil.</title>
        <authorList>
            <person name="Gan L."/>
        </authorList>
    </citation>
    <scope>NUCLEOTIDE SEQUENCE [LARGE SCALE GENOMIC DNA]</scope>
    <source>
        <strain evidence="9 10">LCB217</strain>
    </source>
</reference>
<feature type="transmembrane region" description="Helical" evidence="8">
    <location>
        <begin position="186"/>
        <end position="205"/>
    </location>
</feature>
<sequence length="493" mass="52874">MKNEKPGIVFGVSVAIVVALVAVGALAPAFLQEVSSTGLSWVTGNFSWFYMLVTTALVFVCLFLGIGPYRKIKLGKKDEQPQYTFFTWLGLIFAAGMGVGLVFWGTAEPILHYINPPPGYEAETEEAARAALMYSVFHWSLQPWGVYAVVGLTIAFFKFRKERPGLISHAFYPLLGDRVEGGIGKFLNIIAIIATAIGVATTFGLSAMQVSGGVSEVFDVPNNNISQLIIIAIITVLFMTSALSGVNKGIRYLSIGNLVIATVLLIAVLSLGPTAFLLESFTTALGSYLNNYLDLSLSLAPHSDGQWYGEWTIFFWAWGIAWAPYVGMFVARVSRGRTIQEFIFGVLIVPAVLGAVWFVVFGGTALDMQMNGVADIAGQTEGNEELALFLMLQNLPAGMILSILGLLLITIFFITSADSASYVLSVLSSKGTLSPGKFVRLVWGGLISGTAAVLLLSGGLEALRSVAIIAALPFSLVILLMVASLLKGLHNEE</sequence>
<organism evidence="9 10">
    <name type="scientific">Planococcus salinus</name>
    <dbReference type="NCBI Taxonomy" id="1848460"/>
    <lineage>
        <taxon>Bacteria</taxon>
        <taxon>Bacillati</taxon>
        <taxon>Bacillota</taxon>
        <taxon>Bacilli</taxon>
        <taxon>Bacillales</taxon>
        <taxon>Caryophanaceae</taxon>
        <taxon>Planococcus</taxon>
    </lineage>
</organism>
<dbReference type="Proteomes" id="UP000275473">
    <property type="component" value="Unassembled WGS sequence"/>
</dbReference>
<protein>
    <submittedName>
        <fullName evidence="9">BCCT family transporter</fullName>
    </submittedName>
</protein>
<evidence type="ECO:0000256" key="8">
    <source>
        <dbReference type="SAM" id="Phobius"/>
    </source>
</evidence>
<comment type="caution">
    <text evidence="9">The sequence shown here is derived from an EMBL/GenBank/DDBJ whole genome shotgun (WGS) entry which is preliminary data.</text>
</comment>
<evidence type="ECO:0000313" key="9">
    <source>
        <dbReference type="EMBL" id="RNF41229.1"/>
    </source>
</evidence>
<dbReference type="OrthoDB" id="9775735at2"/>
<dbReference type="PANTHER" id="PTHR30047:SF7">
    <property type="entry name" value="HIGH-AFFINITY CHOLINE TRANSPORT PROTEIN"/>
    <property type="match status" value="1"/>
</dbReference>
<keyword evidence="7 8" id="KW-0472">Membrane</keyword>
<dbReference type="GO" id="GO:0005886">
    <property type="term" value="C:plasma membrane"/>
    <property type="evidence" value="ECO:0007669"/>
    <property type="project" value="UniProtKB-SubCell"/>
</dbReference>
<name>A0A3M8PBZ6_9BACL</name>
<feature type="transmembrane region" description="Helical" evidence="8">
    <location>
        <begin position="225"/>
        <end position="246"/>
    </location>
</feature>
<keyword evidence="4" id="KW-1003">Cell membrane</keyword>
<feature type="transmembrane region" description="Helical" evidence="8">
    <location>
        <begin position="141"/>
        <end position="159"/>
    </location>
</feature>
<evidence type="ECO:0000256" key="2">
    <source>
        <dbReference type="ARBA" id="ARBA00005658"/>
    </source>
</evidence>
<evidence type="ECO:0000256" key="4">
    <source>
        <dbReference type="ARBA" id="ARBA00022475"/>
    </source>
</evidence>
<comment type="similarity">
    <text evidence="2">Belongs to the BCCT transporter (TC 2.A.15) family.</text>
</comment>
<dbReference type="NCBIfam" id="TIGR00842">
    <property type="entry name" value="bcct"/>
    <property type="match status" value="1"/>
</dbReference>
<dbReference type="GO" id="GO:0022857">
    <property type="term" value="F:transmembrane transporter activity"/>
    <property type="evidence" value="ECO:0007669"/>
    <property type="project" value="InterPro"/>
</dbReference>
<keyword evidence="6 8" id="KW-1133">Transmembrane helix</keyword>
<feature type="transmembrane region" description="Helical" evidence="8">
    <location>
        <begin position="258"/>
        <end position="278"/>
    </location>
</feature>
<feature type="transmembrane region" description="Helical" evidence="8">
    <location>
        <begin position="438"/>
        <end position="460"/>
    </location>
</feature>
<keyword evidence="5 8" id="KW-0812">Transmembrane</keyword>
<accession>A0A3M8PBZ6</accession>
<dbReference type="RefSeq" id="WP_123163976.1">
    <property type="nucleotide sequence ID" value="NZ_RIAX01000001.1"/>
</dbReference>
<evidence type="ECO:0000256" key="7">
    <source>
        <dbReference type="ARBA" id="ARBA00023136"/>
    </source>
</evidence>
<proteinExistence type="inferred from homology"/>
<dbReference type="PANTHER" id="PTHR30047">
    <property type="entry name" value="HIGH-AFFINITY CHOLINE TRANSPORT PROTEIN-RELATED"/>
    <property type="match status" value="1"/>
</dbReference>